<comment type="caution">
    <text evidence="2">The sequence shown here is derived from an EMBL/GenBank/DDBJ whole genome shotgun (WGS) entry which is preliminary data.</text>
</comment>
<reference evidence="2" key="1">
    <citation type="submission" date="2023-07" db="EMBL/GenBank/DDBJ databases">
        <title>Sequencing the genomes of 1000 actinobacteria strains.</title>
        <authorList>
            <person name="Klenk H.-P."/>
        </authorList>
    </citation>
    <scope>NUCLEOTIDE SEQUENCE</scope>
    <source>
        <strain evidence="2">DSM 13988</strain>
    </source>
</reference>
<accession>A0AAE4C7D8</accession>
<evidence type="ECO:0000256" key="1">
    <source>
        <dbReference type="SAM" id="MobiDB-lite"/>
    </source>
</evidence>
<organism evidence="2 3">
    <name type="scientific">Falsarthrobacter nasiphocae</name>
    <dbReference type="NCBI Taxonomy" id="189863"/>
    <lineage>
        <taxon>Bacteria</taxon>
        <taxon>Bacillati</taxon>
        <taxon>Actinomycetota</taxon>
        <taxon>Actinomycetes</taxon>
        <taxon>Micrococcales</taxon>
        <taxon>Micrococcaceae</taxon>
        <taxon>Falsarthrobacter</taxon>
    </lineage>
</organism>
<dbReference type="Proteomes" id="UP001247307">
    <property type="component" value="Unassembled WGS sequence"/>
</dbReference>
<evidence type="ECO:0000313" key="3">
    <source>
        <dbReference type="Proteomes" id="UP001247307"/>
    </source>
</evidence>
<evidence type="ECO:0008006" key="4">
    <source>
        <dbReference type="Google" id="ProtNLM"/>
    </source>
</evidence>
<dbReference type="AlphaFoldDB" id="A0AAE4C7D8"/>
<feature type="region of interest" description="Disordered" evidence="1">
    <location>
        <begin position="1"/>
        <end position="123"/>
    </location>
</feature>
<keyword evidence="3" id="KW-1185">Reference proteome</keyword>
<protein>
    <recommendedName>
        <fullName evidence="4">SseB protein N-terminal domain-containing protein</fullName>
    </recommendedName>
</protein>
<name>A0AAE4C7D8_9MICC</name>
<sequence>MAIFDRLFGRRKKDEQATGQPAQPSEAPRPPQGAPSAEAPQPQAPVKPSAPEHHTPGPAVPERPVQSPAPRHTAPEPRRAPEPLRAPERPAVPSPAAPQQAAPAQAPAGGLTATGHLDGWEPSATPAEALSRFRAAPAGLKAERARRELGRHMIATPYFAVLGPGGDGRPTLKAAVVASERLLTVYSDRASAEAALTKNGQVAAIPGEVILAWVLGQPKVRGLRLDPVAPDAGKDFDREQVAEALAGLSSPELRELLLSERPTPQRGLEILRGEGSRVLVVRRRTAAGTETMELAGPSGQRILPVFTSNAEVDALGTSLAPEPMDAAGLRELIAELGVDTLRVNPAGPSLDLPAGSL</sequence>
<feature type="compositionally biased region" description="Low complexity" evidence="1">
    <location>
        <begin position="97"/>
        <end position="108"/>
    </location>
</feature>
<proteinExistence type="predicted"/>
<feature type="compositionally biased region" description="Basic and acidic residues" evidence="1">
    <location>
        <begin position="73"/>
        <end position="88"/>
    </location>
</feature>
<dbReference type="EMBL" id="JAVDUI010000001">
    <property type="protein sequence ID" value="MDR6892449.1"/>
    <property type="molecule type" value="Genomic_DNA"/>
</dbReference>
<dbReference type="RefSeq" id="WP_309851473.1">
    <property type="nucleotide sequence ID" value="NZ_BAAAIU010000003.1"/>
</dbReference>
<gene>
    <name evidence="2" type="ORF">J2S35_001389</name>
</gene>
<evidence type="ECO:0000313" key="2">
    <source>
        <dbReference type="EMBL" id="MDR6892449.1"/>
    </source>
</evidence>